<organism evidence="6 7">
    <name type="scientific">Advenella kashmirensis</name>
    <dbReference type="NCBI Taxonomy" id="310575"/>
    <lineage>
        <taxon>Bacteria</taxon>
        <taxon>Pseudomonadati</taxon>
        <taxon>Pseudomonadota</taxon>
        <taxon>Betaproteobacteria</taxon>
        <taxon>Burkholderiales</taxon>
        <taxon>Alcaligenaceae</taxon>
    </lineage>
</organism>
<dbReference type="EMBL" id="DOEK01000029">
    <property type="protein sequence ID" value="HBP30603.1"/>
    <property type="molecule type" value="Genomic_DNA"/>
</dbReference>
<dbReference type="PANTHER" id="PTHR38099:SF1">
    <property type="entry name" value="LARGE RIBOSOMAL RNA SUBUNIT ACCUMULATION PROTEIN YCED"/>
    <property type="match status" value="1"/>
</dbReference>
<evidence type="ECO:0000313" key="7">
    <source>
        <dbReference type="Proteomes" id="UP000264036"/>
    </source>
</evidence>
<reference evidence="6 7" key="1">
    <citation type="journal article" date="2018" name="Nat. Biotechnol.">
        <title>A standardized bacterial taxonomy based on genome phylogeny substantially revises the tree of life.</title>
        <authorList>
            <person name="Parks D.H."/>
            <person name="Chuvochina M."/>
            <person name="Waite D.W."/>
            <person name="Rinke C."/>
            <person name="Skarshewski A."/>
            <person name="Chaumeil P.A."/>
            <person name="Hugenholtz P."/>
        </authorList>
    </citation>
    <scope>NUCLEOTIDE SEQUENCE [LARGE SCALE GENOMIC DNA]</scope>
    <source>
        <strain evidence="6">UBA10707</strain>
    </source>
</reference>
<keyword evidence="4" id="KW-0690">Ribosome biogenesis</keyword>
<name>A0A356LHV3_9BURK</name>
<dbReference type="InterPro" id="IPR039255">
    <property type="entry name" value="YceD_bac"/>
</dbReference>
<comment type="function">
    <text evidence="1">Plays a role in synthesis, processing and/or stability of 23S rRNA.</text>
</comment>
<evidence type="ECO:0000256" key="2">
    <source>
        <dbReference type="ARBA" id="ARBA00010740"/>
    </source>
</evidence>
<dbReference type="PANTHER" id="PTHR38099">
    <property type="entry name" value="LARGE RIBOSOMAL RNA SUBUNIT ACCUMULATION PROTEIN YCED"/>
    <property type="match status" value="1"/>
</dbReference>
<comment type="similarity">
    <text evidence="2">Belongs to the DUF177 domain family.</text>
</comment>
<gene>
    <name evidence="6" type="ORF">DD666_14435</name>
</gene>
<dbReference type="InterPro" id="IPR003772">
    <property type="entry name" value="YceD"/>
</dbReference>
<dbReference type="AlphaFoldDB" id="A0A356LHV3"/>
<evidence type="ECO:0000256" key="5">
    <source>
        <dbReference type="ARBA" id="ARBA00031841"/>
    </source>
</evidence>
<dbReference type="GO" id="GO:0005829">
    <property type="term" value="C:cytosol"/>
    <property type="evidence" value="ECO:0007669"/>
    <property type="project" value="TreeGrafter"/>
</dbReference>
<evidence type="ECO:0000256" key="1">
    <source>
        <dbReference type="ARBA" id="ARBA00002868"/>
    </source>
</evidence>
<evidence type="ECO:0000313" key="6">
    <source>
        <dbReference type="EMBL" id="HBP30603.1"/>
    </source>
</evidence>
<sequence length="186" mass="20386">MKPGHPVIDVLDFISRGAEQSGETPLSAFSRISDLLPAQVLPSGDADGAGADVDGLVRWSVRGERTQHGIRYLHLEVSARPILICQRCMQPFVYEVDSAVPLEVVTNQASLDDDTEFDDPDMEGPDRILAQASQSVLELVEDELILSLPYIPRHDYACVQYDNQETPEGADKKPSPFAALAALKKQ</sequence>
<dbReference type="GO" id="GO:0042254">
    <property type="term" value="P:ribosome biogenesis"/>
    <property type="evidence" value="ECO:0007669"/>
    <property type="project" value="UniProtKB-KW"/>
</dbReference>
<proteinExistence type="inferred from homology"/>
<accession>A0A356LHV3</accession>
<comment type="caution">
    <text evidence="6">The sequence shown here is derived from an EMBL/GenBank/DDBJ whole genome shotgun (WGS) entry which is preliminary data.</text>
</comment>
<dbReference type="Pfam" id="PF02620">
    <property type="entry name" value="YceD"/>
    <property type="match status" value="1"/>
</dbReference>
<evidence type="ECO:0000256" key="3">
    <source>
        <dbReference type="ARBA" id="ARBA00015716"/>
    </source>
</evidence>
<protein>
    <recommendedName>
        <fullName evidence="3">Large ribosomal RNA subunit accumulation protein YceD</fullName>
    </recommendedName>
    <alternativeName>
        <fullName evidence="5">23S rRNA accumulation protein YceD</fullName>
    </alternativeName>
</protein>
<evidence type="ECO:0000256" key="4">
    <source>
        <dbReference type="ARBA" id="ARBA00022517"/>
    </source>
</evidence>
<dbReference type="Proteomes" id="UP000264036">
    <property type="component" value="Unassembled WGS sequence"/>
</dbReference>